<keyword evidence="4" id="KW-0276">Fatty acid metabolism</keyword>
<dbReference type="SUPFAM" id="SSF53474">
    <property type="entry name" value="alpha/beta-Hydrolases"/>
    <property type="match status" value="1"/>
</dbReference>
<dbReference type="InterPro" id="IPR029058">
    <property type="entry name" value="AB_hydrolase_fold"/>
</dbReference>
<protein>
    <submittedName>
        <fullName evidence="7">Thioesterase</fullName>
    </submittedName>
</protein>
<reference evidence="7 8" key="1">
    <citation type="submission" date="2017-02" db="EMBL/GenBank/DDBJ databases">
        <title>Bacillus pseudomycoides isolate FSL K6-0042.</title>
        <authorList>
            <person name="Kovac J."/>
        </authorList>
    </citation>
    <scope>NUCLEOTIDE SEQUENCE [LARGE SCALE GENOMIC DNA]</scope>
    <source>
        <strain evidence="7 8">FSL K6-0042</strain>
    </source>
</reference>
<evidence type="ECO:0000256" key="1">
    <source>
        <dbReference type="ARBA" id="ARBA00007169"/>
    </source>
</evidence>
<evidence type="ECO:0000256" key="2">
    <source>
        <dbReference type="ARBA" id="ARBA00022516"/>
    </source>
</evidence>
<evidence type="ECO:0000256" key="3">
    <source>
        <dbReference type="ARBA" id="ARBA00022801"/>
    </source>
</evidence>
<evidence type="ECO:0000313" key="8">
    <source>
        <dbReference type="Proteomes" id="UP000195321"/>
    </source>
</evidence>
<dbReference type="FunFam" id="3.40.50.1820:FF:000153">
    <property type="entry name" value="Surfactin synthase thioesterase subunit"/>
    <property type="match status" value="1"/>
</dbReference>
<comment type="similarity">
    <text evidence="1">Belongs to the thioesterase family.</text>
</comment>
<dbReference type="PANTHER" id="PTHR11487">
    <property type="entry name" value="THIOESTERASE"/>
    <property type="match status" value="1"/>
</dbReference>
<dbReference type="Gene3D" id="3.40.50.1820">
    <property type="entry name" value="alpha/beta hydrolase"/>
    <property type="match status" value="1"/>
</dbReference>
<dbReference type="Proteomes" id="UP000195321">
    <property type="component" value="Unassembled WGS sequence"/>
</dbReference>
<dbReference type="GO" id="GO:0006633">
    <property type="term" value="P:fatty acid biosynthetic process"/>
    <property type="evidence" value="ECO:0007669"/>
    <property type="project" value="UniProtKB-KW"/>
</dbReference>
<evidence type="ECO:0000313" key="7">
    <source>
        <dbReference type="EMBL" id="OUM46493.1"/>
    </source>
</evidence>
<evidence type="ECO:0000256" key="5">
    <source>
        <dbReference type="ARBA" id="ARBA00023098"/>
    </source>
</evidence>
<dbReference type="InterPro" id="IPR012223">
    <property type="entry name" value="TEII"/>
</dbReference>
<dbReference type="EMBL" id="MWPX01000043">
    <property type="protein sequence ID" value="OUM46493.1"/>
    <property type="molecule type" value="Genomic_DNA"/>
</dbReference>
<name>A0A1Y3MH45_9BACI</name>
<keyword evidence="2" id="KW-0444">Lipid biosynthesis</keyword>
<gene>
    <name evidence="7" type="ORF">BW425_23300</name>
</gene>
<comment type="caution">
    <text evidence="7">The sequence shown here is derived from an EMBL/GenBank/DDBJ whole genome shotgun (WGS) entry which is preliminary data.</text>
</comment>
<dbReference type="RefSeq" id="WP_016114799.1">
    <property type="nucleotide sequence ID" value="NZ_CP189809.1"/>
</dbReference>
<keyword evidence="3" id="KW-0378">Hydrolase</keyword>
<dbReference type="Pfam" id="PF00975">
    <property type="entry name" value="Thioesterase"/>
    <property type="match status" value="1"/>
</dbReference>
<keyword evidence="5" id="KW-0443">Lipid metabolism</keyword>
<keyword evidence="6" id="KW-0275">Fatty acid biosynthesis</keyword>
<evidence type="ECO:0000256" key="4">
    <source>
        <dbReference type="ARBA" id="ARBA00022832"/>
    </source>
</evidence>
<accession>A0A1Y3MH45</accession>
<dbReference type="AlphaFoldDB" id="A0A1Y3MH45"/>
<dbReference type="PANTHER" id="PTHR11487:SF0">
    <property type="entry name" value="S-ACYL FATTY ACID SYNTHASE THIOESTERASE, MEDIUM CHAIN"/>
    <property type="match status" value="1"/>
</dbReference>
<evidence type="ECO:0000256" key="6">
    <source>
        <dbReference type="ARBA" id="ARBA00023160"/>
    </source>
</evidence>
<dbReference type="InterPro" id="IPR001031">
    <property type="entry name" value="Thioesterase"/>
</dbReference>
<sequence>MTKIKLFCLPHAGGSAFNYSKWKKYFNPFIEVIPIELAGRGYRIEESLYHSIEEAVNDVYKIIIKQLNNSPYILYGHSMGSLIAYELAKKIQISNDVLPEFLVLSGRNHPNSKIKDIRHNLPNEQFKNEVIAMGGTPSEVFQSEELMEIFLPILRADFKIVETYIHNNNNIQVCDIDFLILNGKNDELTSYEEVKKWEQYTNKMCTFHSFEGKHFFLHENIEEIASIIIRKLVSQRSSMYF</sequence>
<proteinExistence type="inferred from homology"/>
<dbReference type="GO" id="GO:0016788">
    <property type="term" value="F:hydrolase activity, acting on ester bonds"/>
    <property type="evidence" value="ECO:0007669"/>
    <property type="project" value="UniProtKB-ARBA"/>
</dbReference>
<organism evidence="7 8">
    <name type="scientific">Bacillus pseudomycoides</name>
    <dbReference type="NCBI Taxonomy" id="64104"/>
    <lineage>
        <taxon>Bacteria</taxon>
        <taxon>Bacillati</taxon>
        <taxon>Bacillota</taxon>
        <taxon>Bacilli</taxon>
        <taxon>Bacillales</taxon>
        <taxon>Bacillaceae</taxon>
        <taxon>Bacillus</taxon>
        <taxon>Bacillus cereus group</taxon>
    </lineage>
</organism>